<evidence type="ECO:0000313" key="4">
    <source>
        <dbReference type="EMBL" id="MTR83335.1"/>
    </source>
</evidence>
<protein>
    <submittedName>
        <fullName evidence="2">Uncharacterized protein</fullName>
    </submittedName>
</protein>
<evidence type="ECO:0000313" key="3">
    <source>
        <dbReference type="EMBL" id="CUN20872.1"/>
    </source>
</evidence>
<dbReference type="EMBL" id="CVRR01000009">
    <property type="protein sequence ID" value="CRL35751.1"/>
    <property type="molecule type" value="Genomic_DNA"/>
</dbReference>
<evidence type="ECO:0000313" key="6">
    <source>
        <dbReference type="Proteomes" id="UP000095495"/>
    </source>
</evidence>
<dbReference type="Proteomes" id="UP000095495">
    <property type="component" value="Unassembled WGS sequence"/>
</dbReference>
<reference evidence="4 7" key="3">
    <citation type="journal article" date="2019" name="Nat. Med.">
        <title>A library of human gut bacterial isolates paired with longitudinal multiomics data enables mechanistic microbiome research.</title>
        <authorList>
            <person name="Poyet M."/>
            <person name="Groussin M."/>
            <person name="Gibbons S.M."/>
            <person name="Avila-Pacheco J."/>
            <person name="Jiang X."/>
            <person name="Kearney S.M."/>
            <person name="Perrotta A.R."/>
            <person name="Berdy B."/>
            <person name="Zhao S."/>
            <person name="Lieberman T.D."/>
            <person name="Swanson P.K."/>
            <person name="Smith M."/>
            <person name="Roesemann S."/>
            <person name="Alexander J.E."/>
            <person name="Rich S.A."/>
            <person name="Livny J."/>
            <person name="Vlamakis H."/>
            <person name="Clish C."/>
            <person name="Bullock K."/>
            <person name="Deik A."/>
            <person name="Scott J."/>
            <person name="Pierce K.A."/>
            <person name="Xavier R.J."/>
            <person name="Alm E.J."/>
        </authorList>
    </citation>
    <scope>NUCLEOTIDE SEQUENCE [LARGE SCALE GENOMIC DNA]</scope>
    <source>
        <strain evidence="4 7">BIOML-A1</strain>
    </source>
</reference>
<reference evidence="2" key="2">
    <citation type="submission" date="2015-05" db="EMBL/GenBank/DDBJ databases">
        <authorList>
            <person name="Wang D.B."/>
            <person name="Wang M."/>
        </authorList>
    </citation>
    <scope>NUCLEOTIDE SEQUENCE [LARGE SCALE GENOMIC DNA]</scope>
    <source>
        <strain evidence="2">M72</strain>
    </source>
</reference>
<dbReference type="EMBL" id="WNAL01000080">
    <property type="protein sequence ID" value="MTR83335.1"/>
    <property type="molecule type" value="Genomic_DNA"/>
</dbReference>
<sequence>MKKKIKYIGIVLVILFCCYNLFWYFGSYKPYNEFQKDFPEIEESGVKIYTDKDGFQYSVSVPDYLLWNGNLAIAESDVRYALIIWIKPFHQGISQGVLFNDYKDLNTQIMLSSSKKAEDQEDQWIVDENSTILTTIFEKANKVWNLGLK</sequence>
<keyword evidence="1" id="KW-0472">Membrane</keyword>
<dbReference type="GeneID" id="97995007"/>
<dbReference type="Proteomes" id="UP000049979">
    <property type="component" value="Unassembled WGS sequence"/>
</dbReference>
<dbReference type="STRING" id="301302.ERS852420_03486"/>
<reference evidence="5" key="1">
    <citation type="submission" date="2015-05" db="EMBL/GenBank/DDBJ databases">
        <authorList>
            <consortium name="Pathogen Informatics"/>
        </authorList>
    </citation>
    <scope>NUCLEOTIDE SEQUENCE [LARGE SCALE GENOMIC DNA]</scope>
    <source>
        <strain evidence="3 6">2789STDY5608863</strain>
        <strain evidence="5">M72</strain>
    </source>
</reference>
<accession>A0A0M6WH09</accession>
<evidence type="ECO:0000313" key="7">
    <source>
        <dbReference type="Proteomes" id="UP000446657"/>
    </source>
</evidence>
<gene>
    <name evidence="3" type="ORF">ERS852420_03486</name>
    <name evidence="4" type="ORF">GMD30_17125</name>
    <name evidence="2" type="ORF">M72_24611</name>
</gene>
<dbReference type="AlphaFoldDB" id="A0A0M6WH09"/>
<dbReference type="EMBL" id="CYXV01000027">
    <property type="protein sequence ID" value="CUN20872.1"/>
    <property type="molecule type" value="Genomic_DNA"/>
</dbReference>
<dbReference type="Proteomes" id="UP000446657">
    <property type="component" value="Unassembled WGS sequence"/>
</dbReference>
<feature type="transmembrane region" description="Helical" evidence="1">
    <location>
        <begin position="7"/>
        <end position="26"/>
    </location>
</feature>
<evidence type="ECO:0000256" key="1">
    <source>
        <dbReference type="SAM" id="Phobius"/>
    </source>
</evidence>
<proteinExistence type="predicted"/>
<dbReference type="RefSeq" id="WP_004843525.1">
    <property type="nucleotide sequence ID" value="NZ_CP173697.1"/>
</dbReference>
<keyword evidence="5" id="KW-1185">Reference proteome</keyword>
<dbReference type="OrthoDB" id="2200065at2"/>
<evidence type="ECO:0000313" key="5">
    <source>
        <dbReference type="Proteomes" id="UP000049979"/>
    </source>
</evidence>
<evidence type="ECO:0000313" key="2">
    <source>
        <dbReference type="EMBL" id="CRL35751.1"/>
    </source>
</evidence>
<keyword evidence="1" id="KW-0812">Transmembrane</keyword>
<name>A0A0M6WH09_9FIRM</name>
<keyword evidence="1" id="KW-1133">Transmembrane helix</keyword>
<organism evidence="2 5">
    <name type="scientific">Roseburia faecis</name>
    <dbReference type="NCBI Taxonomy" id="301302"/>
    <lineage>
        <taxon>Bacteria</taxon>
        <taxon>Bacillati</taxon>
        <taxon>Bacillota</taxon>
        <taxon>Clostridia</taxon>
        <taxon>Lachnospirales</taxon>
        <taxon>Lachnospiraceae</taxon>
        <taxon>Roseburia</taxon>
    </lineage>
</organism>